<feature type="transmembrane region" description="Helical" evidence="9">
    <location>
        <begin position="578"/>
        <end position="596"/>
    </location>
</feature>
<feature type="transmembrane region" description="Helical" evidence="9">
    <location>
        <begin position="118"/>
        <end position="140"/>
    </location>
</feature>
<dbReference type="GO" id="GO:0016020">
    <property type="term" value="C:membrane"/>
    <property type="evidence" value="ECO:0007669"/>
    <property type="project" value="InterPro"/>
</dbReference>
<dbReference type="InterPro" id="IPR004131">
    <property type="entry name" value="PPase-energised_H-pump"/>
</dbReference>
<keyword evidence="8 9" id="KW-0472">Membrane</keyword>
<dbReference type="EMBL" id="UOGC01000142">
    <property type="protein sequence ID" value="VAX22816.1"/>
    <property type="molecule type" value="Genomic_DNA"/>
</dbReference>
<feature type="transmembrane region" description="Helical" evidence="9">
    <location>
        <begin position="56"/>
        <end position="74"/>
    </location>
</feature>
<dbReference type="NCBIfam" id="TIGR01104">
    <property type="entry name" value="V_PPase"/>
    <property type="match status" value="1"/>
</dbReference>
<feature type="transmembrane region" description="Helical" evidence="9">
    <location>
        <begin position="357"/>
        <end position="383"/>
    </location>
</feature>
<gene>
    <name evidence="10" type="ORF">MNBD_NITROSPINAE01-1767</name>
</gene>
<keyword evidence="3 9" id="KW-0812">Transmembrane</keyword>
<feature type="transmembrane region" description="Helical" evidence="9">
    <location>
        <begin position="453"/>
        <end position="473"/>
    </location>
</feature>
<evidence type="ECO:0000256" key="6">
    <source>
        <dbReference type="ARBA" id="ARBA00022989"/>
    </source>
</evidence>
<sequence>MQTFFVVFAPFLAVAGLWKAYNLYVSIDRMSPGNERMVDIAEMIHTGAMTFLKKEYSILAVFIGIVFLLLWIFIAGSTAFAFIVGAGLSMLAGFVGMKGATSANVRTSEAARDKGEDAALEVAFSGGAIMGLSVASLGLLGVSVFYLLYVSAGMASVANLAGFAMGASSIAFFARIGGGIYTKSADVGSDLVGKIEAGIPEDDPRNPGVIADNVGDCVGDTAGLGADIYESYVGSVIATITIGATMGALAPSYMAYPIIVIMIGLGASVLGINSMKMMKGLDPADILRYTAFVAAAVMLVGALLFAWILGLATAVWGALALGCLAGVAIGLLTEYYTGMFGPVKKLAASTSTGPATLIISGFALALESVGPPVVVIAIATYYADSLAGLYGIGLAAVGMLSTVGITMSVDAYGPIADNAGGISEMAELGPETRKITDGLDAIGNTTAAIGKGFAIGSAAMTALALFSAYTQAVGLETINLVDAKVVIGLFLGGAITFVVAAMTMTSVGKAAMQMVEEIRRQFREIPGLMEGTGKPDSATCVDIATAASLKEMILPGVVAVIAPLLVGSLLGAEGLGGMLAGATVTGVMLALLMANGGGAWDNAKKYIEAGNLGGKGSDAHKAAVIGDTVGDPFKDTSGPAMNILIKLMSIISLVIAPLLIV</sequence>
<feature type="transmembrane region" description="Helical" evidence="9">
    <location>
        <begin position="485"/>
        <end position="504"/>
    </location>
</feature>
<name>A0A3B1BWV8_9ZZZZ</name>
<comment type="subcellular location">
    <subcellularLocation>
        <location evidence="1">Endomembrane system</location>
        <topology evidence="1">Multi-pass membrane protein</topology>
    </subcellularLocation>
</comment>
<keyword evidence="7" id="KW-0406">Ion transport</keyword>
<dbReference type="PIRSF" id="PIRSF001265">
    <property type="entry name" value="H+-PPase"/>
    <property type="match status" value="1"/>
</dbReference>
<feature type="transmembrane region" description="Helical" evidence="9">
    <location>
        <begin position="256"/>
        <end position="274"/>
    </location>
</feature>
<evidence type="ECO:0000256" key="8">
    <source>
        <dbReference type="ARBA" id="ARBA00023136"/>
    </source>
</evidence>
<dbReference type="GO" id="GO:0012505">
    <property type="term" value="C:endomembrane system"/>
    <property type="evidence" value="ECO:0007669"/>
    <property type="project" value="UniProtKB-SubCell"/>
</dbReference>
<evidence type="ECO:0000256" key="7">
    <source>
        <dbReference type="ARBA" id="ARBA00023065"/>
    </source>
</evidence>
<dbReference type="AlphaFoldDB" id="A0A3B1BWV8"/>
<proteinExistence type="inferred from homology"/>
<feature type="transmembrane region" description="Helical" evidence="9">
    <location>
        <begin position="6"/>
        <end position="27"/>
    </location>
</feature>
<dbReference type="NCBIfam" id="NF001960">
    <property type="entry name" value="PRK00733.3-5"/>
    <property type="match status" value="1"/>
</dbReference>
<evidence type="ECO:0000256" key="4">
    <source>
        <dbReference type="ARBA" id="ARBA00022842"/>
    </source>
</evidence>
<reference evidence="10" key="1">
    <citation type="submission" date="2018-06" db="EMBL/GenBank/DDBJ databases">
        <authorList>
            <person name="Zhirakovskaya E."/>
        </authorList>
    </citation>
    <scope>NUCLEOTIDE SEQUENCE</scope>
</reference>
<dbReference type="GO" id="GO:0004427">
    <property type="term" value="F:inorganic diphosphate phosphatase activity"/>
    <property type="evidence" value="ECO:0007669"/>
    <property type="project" value="InterPro"/>
</dbReference>
<keyword evidence="4" id="KW-0460">Magnesium</keyword>
<accession>A0A3B1BWV8</accession>
<protein>
    <submittedName>
        <fullName evidence="10">K(+)-stimulated pyrophosphate-energized sodium pump</fullName>
    </submittedName>
</protein>
<dbReference type="NCBIfam" id="NF001961">
    <property type="entry name" value="PRK00733.3-6"/>
    <property type="match status" value="1"/>
</dbReference>
<keyword evidence="5" id="KW-1278">Translocase</keyword>
<evidence type="ECO:0000256" key="9">
    <source>
        <dbReference type="SAM" id="Phobius"/>
    </source>
</evidence>
<feature type="transmembrane region" description="Helical" evidence="9">
    <location>
        <begin position="389"/>
        <end position="409"/>
    </location>
</feature>
<dbReference type="Pfam" id="PF03030">
    <property type="entry name" value="H_PPase"/>
    <property type="match status" value="1"/>
</dbReference>
<feature type="transmembrane region" description="Helical" evidence="9">
    <location>
        <begin position="552"/>
        <end position="572"/>
    </location>
</feature>
<feature type="transmembrane region" description="Helical" evidence="9">
    <location>
        <begin position="80"/>
        <end position="97"/>
    </location>
</feature>
<evidence type="ECO:0000256" key="3">
    <source>
        <dbReference type="ARBA" id="ARBA00022692"/>
    </source>
</evidence>
<evidence type="ECO:0000313" key="10">
    <source>
        <dbReference type="EMBL" id="VAX22816.1"/>
    </source>
</evidence>
<feature type="transmembrane region" description="Helical" evidence="9">
    <location>
        <begin position="146"/>
        <end position="174"/>
    </location>
</feature>
<feature type="transmembrane region" description="Helical" evidence="9">
    <location>
        <begin position="315"/>
        <end position="336"/>
    </location>
</feature>
<dbReference type="PANTHER" id="PTHR31998">
    <property type="entry name" value="K(+)-INSENSITIVE PYROPHOSPHATE-ENERGIZED PROTON PUMP"/>
    <property type="match status" value="1"/>
</dbReference>
<keyword evidence="6 9" id="KW-1133">Transmembrane helix</keyword>
<evidence type="ECO:0000256" key="2">
    <source>
        <dbReference type="ARBA" id="ARBA00022448"/>
    </source>
</evidence>
<organism evidence="10">
    <name type="scientific">hydrothermal vent metagenome</name>
    <dbReference type="NCBI Taxonomy" id="652676"/>
    <lineage>
        <taxon>unclassified sequences</taxon>
        <taxon>metagenomes</taxon>
        <taxon>ecological metagenomes</taxon>
    </lineage>
</organism>
<evidence type="ECO:0000256" key="5">
    <source>
        <dbReference type="ARBA" id="ARBA00022967"/>
    </source>
</evidence>
<feature type="transmembrane region" description="Helical" evidence="9">
    <location>
        <begin position="286"/>
        <end position="309"/>
    </location>
</feature>
<feature type="transmembrane region" description="Helical" evidence="9">
    <location>
        <begin position="643"/>
        <end position="660"/>
    </location>
</feature>
<keyword evidence="2" id="KW-0813">Transport</keyword>
<dbReference type="HAMAP" id="MF_01129">
    <property type="entry name" value="PPase_energized_pump"/>
    <property type="match status" value="1"/>
</dbReference>
<dbReference type="GO" id="GO:0009678">
    <property type="term" value="F:diphosphate hydrolysis-driven proton transmembrane transporter activity"/>
    <property type="evidence" value="ECO:0007669"/>
    <property type="project" value="InterPro"/>
</dbReference>
<evidence type="ECO:0000256" key="1">
    <source>
        <dbReference type="ARBA" id="ARBA00004127"/>
    </source>
</evidence>